<dbReference type="GO" id="GO:0016987">
    <property type="term" value="F:sigma factor activity"/>
    <property type="evidence" value="ECO:0007669"/>
    <property type="project" value="UniProtKB-KW"/>
</dbReference>
<dbReference type="Gene3D" id="1.10.10.10">
    <property type="entry name" value="Winged helix-like DNA-binding domain superfamily/Winged helix DNA-binding domain"/>
    <property type="match status" value="2"/>
</dbReference>
<keyword evidence="2" id="KW-0731">Sigma factor</keyword>
<dbReference type="NCBIfam" id="TIGR02980">
    <property type="entry name" value="SigBFG"/>
    <property type="match status" value="1"/>
</dbReference>
<evidence type="ECO:0000256" key="1">
    <source>
        <dbReference type="ARBA" id="ARBA00023015"/>
    </source>
</evidence>
<evidence type="ECO:0000259" key="7">
    <source>
        <dbReference type="Pfam" id="PF04542"/>
    </source>
</evidence>
<evidence type="ECO:0000259" key="8">
    <source>
        <dbReference type="Pfam" id="PF04545"/>
    </source>
</evidence>
<dbReference type="NCBIfam" id="TIGR02937">
    <property type="entry name" value="sigma70-ECF"/>
    <property type="match status" value="1"/>
</dbReference>
<dbReference type="Proteomes" id="UP000549695">
    <property type="component" value="Unassembled WGS sequence"/>
</dbReference>
<gene>
    <name evidence="10" type="ORF">ATL51_4434</name>
    <name evidence="9" type="ORF">HDA37_002029</name>
</gene>
<dbReference type="Pfam" id="PF04545">
    <property type="entry name" value="Sigma70_r4"/>
    <property type="match status" value="1"/>
</dbReference>
<evidence type="ECO:0000313" key="10">
    <source>
        <dbReference type="EMBL" id="PKB32696.1"/>
    </source>
</evidence>
<feature type="domain" description="RNA polymerase sigma-70 region 4" evidence="8">
    <location>
        <begin position="259"/>
        <end position="307"/>
    </location>
</feature>
<comment type="caution">
    <text evidence="9">The sequence shown here is derived from an EMBL/GenBank/DDBJ whole genome shotgun (WGS) entry which is preliminary data.</text>
</comment>
<dbReference type="AlphaFoldDB" id="A0A852W4P2"/>
<dbReference type="EMBL" id="JACCCZ010000001">
    <property type="protein sequence ID" value="NYG01744.1"/>
    <property type="molecule type" value="Genomic_DNA"/>
</dbReference>
<dbReference type="Pfam" id="PF04539">
    <property type="entry name" value="Sigma70_r3"/>
    <property type="match status" value="1"/>
</dbReference>
<dbReference type="GO" id="GO:0003677">
    <property type="term" value="F:DNA binding"/>
    <property type="evidence" value="ECO:0007669"/>
    <property type="project" value="UniProtKB-KW"/>
</dbReference>
<sequence>MAEPSTDAEGAEASRADDTVGDPVDGTSGDTADGTAGHVATAHAGPGHPAPEGPGPAHEAADARPDEYAHLLAPLHAFAAAEPDDPERERLRSELARGYHPVVRHIAGRYRHRGEPVEDLEQVGTIGLINALDRFDPGQGTPFLAYAVPTITGEIRRYFRDRTWSMRVPRRLKDIQSRMTRAQEELASRHGRAPRVSELAEHLGISREEVIEGLQAQDSYRSDSLDQLVGDTDNPLGEIVGGIDAGMDAVEARESLRPALRKLPERERTILMLRFFGNQTQTQIAAQVGLSQMHVSRLLARTLVTLRGHLADEQTHHDGVPEAG</sequence>
<dbReference type="InterPro" id="IPR000943">
    <property type="entry name" value="RNA_pol_sigma70"/>
</dbReference>
<dbReference type="PRINTS" id="PR00046">
    <property type="entry name" value="SIGMA70FCT"/>
</dbReference>
<evidence type="ECO:0000313" key="9">
    <source>
        <dbReference type="EMBL" id="NYG01744.1"/>
    </source>
</evidence>
<dbReference type="EMBL" id="PHUJ01000003">
    <property type="protein sequence ID" value="PKB32696.1"/>
    <property type="molecule type" value="Genomic_DNA"/>
</dbReference>
<dbReference type="PANTHER" id="PTHR30385">
    <property type="entry name" value="SIGMA FACTOR F FLAGELLAR"/>
    <property type="match status" value="1"/>
</dbReference>
<dbReference type="InterPro" id="IPR013324">
    <property type="entry name" value="RNA_pol_sigma_r3/r4-like"/>
</dbReference>
<name>A0A852W4P2_PSEA5</name>
<dbReference type="InterPro" id="IPR036388">
    <property type="entry name" value="WH-like_DNA-bd_sf"/>
</dbReference>
<dbReference type="GO" id="GO:0006352">
    <property type="term" value="P:DNA-templated transcription initiation"/>
    <property type="evidence" value="ECO:0007669"/>
    <property type="project" value="InterPro"/>
</dbReference>
<dbReference type="SUPFAM" id="SSF88659">
    <property type="entry name" value="Sigma3 and sigma4 domains of RNA polymerase sigma factors"/>
    <property type="match status" value="2"/>
</dbReference>
<evidence type="ECO:0000256" key="5">
    <source>
        <dbReference type="SAM" id="MobiDB-lite"/>
    </source>
</evidence>
<dbReference type="Pfam" id="PF04542">
    <property type="entry name" value="Sigma70_r2"/>
    <property type="match status" value="1"/>
</dbReference>
<keyword evidence="3" id="KW-0238">DNA-binding</keyword>
<proteinExistence type="predicted"/>
<feature type="region of interest" description="Disordered" evidence="5">
    <location>
        <begin position="1"/>
        <end position="61"/>
    </location>
</feature>
<dbReference type="InterPro" id="IPR007630">
    <property type="entry name" value="RNA_pol_sigma70_r4"/>
</dbReference>
<keyword evidence="4" id="KW-0804">Transcription</keyword>
<dbReference type="InterPro" id="IPR014322">
    <property type="entry name" value="RNA_pol_sigma-B/F/G"/>
</dbReference>
<feature type="domain" description="RNA polymerase sigma-70 region 2" evidence="7">
    <location>
        <begin position="96"/>
        <end position="164"/>
    </location>
</feature>
<dbReference type="Proteomes" id="UP000232453">
    <property type="component" value="Unassembled WGS sequence"/>
</dbReference>
<reference evidence="9 12" key="1">
    <citation type="submission" date="2020-07" db="EMBL/GenBank/DDBJ databases">
        <title>Sequencing the genomes of 1000 actinobacteria strains.</title>
        <authorList>
            <person name="Klenk H.-P."/>
        </authorList>
    </citation>
    <scope>NUCLEOTIDE SEQUENCE [LARGE SCALE GENOMIC DNA]</scope>
    <source>
        <strain evidence="10 11">DSM 44104</strain>
        <strain evidence="9 12">DSM 44749</strain>
    </source>
</reference>
<dbReference type="Gene3D" id="1.20.120.1810">
    <property type="match status" value="1"/>
</dbReference>
<keyword evidence="1" id="KW-0805">Transcription regulation</keyword>
<feature type="compositionally biased region" description="Low complexity" evidence="5">
    <location>
        <begin position="25"/>
        <end position="47"/>
    </location>
</feature>
<evidence type="ECO:0000259" key="6">
    <source>
        <dbReference type="Pfam" id="PF04539"/>
    </source>
</evidence>
<dbReference type="InterPro" id="IPR007624">
    <property type="entry name" value="RNA_pol_sigma70_r3"/>
</dbReference>
<dbReference type="RefSeq" id="WP_246352671.1">
    <property type="nucleotide sequence ID" value="NZ_BAAAJZ010000015.1"/>
</dbReference>
<dbReference type="InterPro" id="IPR007627">
    <property type="entry name" value="RNA_pol_sigma70_r2"/>
</dbReference>
<evidence type="ECO:0000256" key="4">
    <source>
        <dbReference type="ARBA" id="ARBA00023163"/>
    </source>
</evidence>
<dbReference type="GeneID" id="98051806"/>
<accession>A0A852W4P2</accession>
<evidence type="ECO:0000256" key="2">
    <source>
        <dbReference type="ARBA" id="ARBA00023082"/>
    </source>
</evidence>
<accession>A0AA44USL5</accession>
<evidence type="ECO:0000313" key="12">
    <source>
        <dbReference type="Proteomes" id="UP000549695"/>
    </source>
</evidence>
<dbReference type="PANTHER" id="PTHR30385:SF4">
    <property type="entry name" value="RNA POLYMERASE SIGMA-E FACTOR"/>
    <property type="match status" value="1"/>
</dbReference>
<dbReference type="SUPFAM" id="SSF88946">
    <property type="entry name" value="Sigma2 domain of RNA polymerase sigma factors"/>
    <property type="match status" value="1"/>
</dbReference>
<organism evidence="9 12">
    <name type="scientific">Pseudonocardia alni</name>
    <name type="common">Amycolata alni</name>
    <dbReference type="NCBI Taxonomy" id="33907"/>
    <lineage>
        <taxon>Bacteria</taxon>
        <taxon>Bacillati</taxon>
        <taxon>Actinomycetota</taxon>
        <taxon>Actinomycetes</taxon>
        <taxon>Pseudonocardiales</taxon>
        <taxon>Pseudonocardiaceae</taxon>
        <taxon>Pseudonocardia</taxon>
    </lineage>
</organism>
<feature type="domain" description="RNA polymerase sigma-70 region 3" evidence="6">
    <location>
        <begin position="179"/>
        <end position="240"/>
    </location>
</feature>
<evidence type="ECO:0000256" key="3">
    <source>
        <dbReference type="ARBA" id="ARBA00023125"/>
    </source>
</evidence>
<evidence type="ECO:0000313" key="11">
    <source>
        <dbReference type="Proteomes" id="UP000232453"/>
    </source>
</evidence>
<keyword evidence="12" id="KW-1185">Reference proteome</keyword>
<dbReference type="InterPro" id="IPR013325">
    <property type="entry name" value="RNA_pol_sigma_r2"/>
</dbReference>
<protein>
    <submittedName>
        <fullName evidence="9">RNA polymerase sigma-B factor</fullName>
    </submittedName>
</protein>
<dbReference type="InterPro" id="IPR014284">
    <property type="entry name" value="RNA_pol_sigma-70_dom"/>
</dbReference>
<dbReference type="CDD" id="cd06171">
    <property type="entry name" value="Sigma70_r4"/>
    <property type="match status" value="1"/>
</dbReference>